<dbReference type="OrthoDB" id="5566900at2"/>
<dbReference type="CDD" id="cd02440">
    <property type="entry name" value="AdoMet_MTases"/>
    <property type="match status" value="1"/>
</dbReference>
<dbReference type="Gene3D" id="3.40.50.150">
    <property type="entry name" value="Vaccinia Virus protein VP39"/>
    <property type="match status" value="1"/>
</dbReference>
<evidence type="ECO:0000256" key="3">
    <source>
        <dbReference type="ARBA" id="ARBA00022691"/>
    </source>
</evidence>
<gene>
    <name evidence="5" type="ORF">E1294_09895</name>
</gene>
<evidence type="ECO:0000256" key="1">
    <source>
        <dbReference type="ARBA" id="ARBA00022603"/>
    </source>
</evidence>
<dbReference type="EMBL" id="SMKP01000020">
    <property type="protein sequence ID" value="TDD23136.1"/>
    <property type="molecule type" value="Genomic_DNA"/>
</dbReference>
<reference evidence="5 6" key="1">
    <citation type="submission" date="2019-03" db="EMBL/GenBank/DDBJ databases">
        <title>Draft genome sequences of novel Actinobacteria.</title>
        <authorList>
            <person name="Sahin N."/>
            <person name="Ay H."/>
            <person name="Saygin H."/>
        </authorList>
    </citation>
    <scope>NUCLEOTIDE SEQUENCE [LARGE SCALE GENOMIC DNA]</scope>
    <source>
        <strain evidence="5 6">KC712</strain>
    </source>
</reference>
<dbReference type="GO" id="GO:0008757">
    <property type="term" value="F:S-adenosylmethionine-dependent methyltransferase activity"/>
    <property type="evidence" value="ECO:0007669"/>
    <property type="project" value="InterPro"/>
</dbReference>
<dbReference type="InterPro" id="IPR013216">
    <property type="entry name" value="Methyltransf_11"/>
</dbReference>
<dbReference type="SUPFAM" id="SSF53335">
    <property type="entry name" value="S-adenosyl-L-methionine-dependent methyltransferases"/>
    <property type="match status" value="1"/>
</dbReference>
<dbReference type="PANTHER" id="PTHR43464:SF19">
    <property type="entry name" value="UBIQUINONE BIOSYNTHESIS O-METHYLTRANSFERASE, MITOCHONDRIAL"/>
    <property type="match status" value="1"/>
</dbReference>
<sequence length="254" mass="27857">MARREILEWGSIAERYAAWLNDEENISGRAFTDIVTDAVLDMAGDPAGKRVLDLGCGEGYLSRHLARAGAVVEAIDGAGEMLRIARALSGDLPVSFRQGDICGKLPYDSSTFELIVCNMVLMDVDDIGHAIAEAARVLKPGGRLVFSVVHPTFFDATGEWRSEDGQPVYRPRRRYVEEFSYVKTLVGLDPPARLTHHHRPIQSYVQAVLAASLVLSGFAETSMSRDRRRPELTRFHFTANNLVIGATKPGGAEG</sequence>
<organism evidence="5 6">
    <name type="scientific">Nonomuraea diastatica</name>
    <dbReference type="NCBI Taxonomy" id="1848329"/>
    <lineage>
        <taxon>Bacteria</taxon>
        <taxon>Bacillati</taxon>
        <taxon>Actinomycetota</taxon>
        <taxon>Actinomycetes</taxon>
        <taxon>Streptosporangiales</taxon>
        <taxon>Streptosporangiaceae</taxon>
        <taxon>Nonomuraea</taxon>
    </lineage>
</organism>
<keyword evidence="2 5" id="KW-0808">Transferase</keyword>
<keyword evidence="3" id="KW-0949">S-adenosyl-L-methionine</keyword>
<proteinExistence type="predicted"/>
<comment type="caution">
    <text evidence="5">The sequence shown here is derived from an EMBL/GenBank/DDBJ whole genome shotgun (WGS) entry which is preliminary data.</text>
</comment>
<name>A0A4R4WZ39_9ACTN</name>
<evidence type="ECO:0000313" key="6">
    <source>
        <dbReference type="Proteomes" id="UP000294543"/>
    </source>
</evidence>
<dbReference type="GO" id="GO:0032259">
    <property type="term" value="P:methylation"/>
    <property type="evidence" value="ECO:0007669"/>
    <property type="project" value="UniProtKB-KW"/>
</dbReference>
<evidence type="ECO:0000256" key="2">
    <source>
        <dbReference type="ARBA" id="ARBA00022679"/>
    </source>
</evidence>
<feature type="domain" description="Methyltransferase type 11" evidence="4">
    <location>
        <begin position="52"/>
        <end position="146"/>
    </location>
</feature>
<evidence type="ECO:0000313" key="5">
    <source>
        <dbReference type="EMBL" id="TDD23136.1"/>
    </source>
</evidence>
<dbReference type="RefSeq" id="WP_132507038.1">
    <property type="nucleotide sequence ID" value="NZ_SMKP01000020.1"/>
</dbReference>
<dbReference type="Pfam" id="PF08241">
    <property type="entry name" value="Methyltransf_11"/>
    <property type="match status" value="1"/>
</dbReference>
<accession>A0A4R4WZ39</accession>
<protein>
    <submittedName>
        <fullName evidence="5">SAM-dependent methyltransferase</fullName>
    </submittedName>
</protein>
<dbReference type="AlphaFoldDB" id="A0A4R4WZ39"/>
<keyword evidence="6" id="KW-1185">Reference proteome</keyword>
<evidence type="ECO:0000259" key="4">
    <source>
        <dbReference type="Pfam" id="PF08241"/>
    </source>
</evidence>
<dbReference type="InterPro" id="IPR029063">
    <property type="entry name" value="SAM-dependent_MTases_sf"/>
</dbReference>
<keyword evidence="1 5" id="KW-0489">Methyltransferase</keyword>
<dbReference type="PANTHER" id="PTHR43464">
    <property type="entry name" value="METHYLTRANSFERASE"/>
    <property type="match status" value="1"/>
</dbReference>
<dbReference type="Proteomes" id="UP000294543">
    <property type="component" value="Unassembled WGS sequence"/>
</dbReference>